<feature type="compositionally biased region" description="Polar residues" evidence="1">
    <location>
        <begin position="40"/>
        <end position="57"/>
    </location>
</feature>
<feature type="compositionally biased region" description="Polar residues" evidence="1">
    <location>
        <begin position="89"/>
        <end position="103"/>
    </location>
</feature>
<feature type="compositionally biased region" description="Basic residues" evidence="1">
    <location>
        <begin position="117"/>
        <end position="130"/>
    </location>
</feature>
<protein>
    <submittedName>
        <fullName evidence="2">Uncharacterized protein</fullName>
    </submittedName>
</protein>
<dbReference type="OrthoDB" id="4327074at2759"/>
<keyword evidence="3" id="KW-1185">Reference proteome</keyword>
<feature type="region of interest" description="Disordered" evidence="1">
    <location>
        <begin position="1"/>
        <end position="141"/>
    </location>
</feature>
<gene>
    <name evidence="2" type="ORF">EVAR_45016_1</name>
</gene>
<proteinExistence type="predicted"/>
<accession>A0A4C1XI33</accession>
<name>A0A4C1XI33_EUMVA</name>
<evidence type="ECO:0000313" key="3">
    <source>
        <dbReference type="Proteomes" id="UP000299102"/>
    </source>
</evidence>
<dbReference type="Proteomes" id="UP000299102">
    <property type="component" value="Unassembled WGS sequence"/>
</dbReference>
<sequence>MVPKKRRISQTKERFSAHSSVHPLEIMAENIKETEHRTTTEPISQHHCTPSPTSSYSLHPYQLASDSLDSKTGASEKLPIAVDHMRPPLQQSHSNRPSTSKFQDFSPEAVCSFPKAPPRKLTNRGRKTRKSTIYTDTPKKP</sequence>
<dbReference type="EMBL" id="BGZK01000827">
    <property type="protein sequence ID" value="GBP61959.1"/>
    <property type="molecule type" value="Genomic_DNA"/>
</dbReference>
<feature type="compositionally biased region" description="Basic and acidic residues" evidence="1">
    <location>
        <begin position="30"/>
        <end position="39"/>
    </location>
</feature>
<comment type="caution">
    <text evidence="2">The sequence shown here is derived from an EMBL/GenBank/DDBJ whole genome shotgun (WGS) entry which is preliminary data.</text>
</comment>
<evidence type="ECO:0000313" key="2">
    <source>
        <dbReference type="EMBL" id="GBP61959.1"/>
    </source>
</evidence>
<reference evidence="2 3" key="1">
    <citation type="journal article" date="2019" name="Commun. Biol.">
        <title>The bagworm genome reveals a unique fibroin gene that provides high tensile strength.</title>
        <authorList>
            <person name="Kono N."/>
            <person name="Nakamura H."/>
            <person name="Ohtoshi R."/>
            <person name="Tomita M."/>
            <person name="Numata K."/>
            <person name="Arakawa K."/>
        </authorList>
    </citation>
    <scope>NUCLEOTIDE SEQUENCE [LARGE SCALE GENOMIC DNA]</scope>
</reference>
<evidence type="ECO:0000256" key="1">
    <source>
        <dbReference type="SAM" id="MobiDB-lite"/>
    </source>
</evidence>
<feature type="compositionally biased region" description="Polar residues" evidence="1">
    <location>
        <begin position="64"/>
        <end position="73"/>
    </location>
</feature>
<dbReference type="STRING" id="151549.A0A4C1XI33"/>
<organism evidence="2 3">
    <name type="scientific">Eumeta variegata</name>
    <name type="common">Bagworm moth</name>
    <name type="synonym">Eumeta japonica</name>
    <dbReference type="NCBI Taxonomy" id="151549"/>
    <lineage>
        <taxon>Eukaryota</taxon>
        <taxon>Metazoa</taxon>
        <taxon>Ecdysozoa</taxon>
        <taxon>Arthropoda</taxon>
        <taxon>Hexapoda</taxon>
        <taxon>Insecta</taxon>
        <taxon>Pterygota</taxon>
        <taxon>Neoptera</taxon>
        <taxon>Endopterygota</taxon>
        <taxon>Lepidoptera</taxon>
        <taxon>Glossata</taxon>
        <taxon>Ditrysia</taxon>
        <taxon>Tineoidea</taxon>
        <taxon>Psychidae</taxon>
        <taxon>Oiketicinae</taxon>
        <taxon>Eumeta</taxon>
    </lineage>
</organism>
<dbReference type="AlphaFoldDB" id="A0A4C1XI33"/>